<evidence type="ECO:0000256" key="2">
    <source>
        <dbReference type="ARBA" id="ARBA00022723"/>
    </source>
</evidence>
<comment type="similarity">
    <text evidence="1">Belongs to the indoleamine 2,3-dioxygenase family.</text>
</comment>
<evidence type="ECO:0000256" key="3">
    <source>
        <dbReference type="ARBA" id="ARBA00023004"/>
    </source>
</evidence>
<dbReference type="GO" id="GO:0033754">
    <property type="term" value="F:indoleamine 2,3-dioxygenase activity"/>
    <property type="evidence" value="ECO:0007669"/>
    <property type="project" value="TreeGrafter"/>
</dbReference>
<keyword evidence="4" id="KW-0349">Heme</keyword>
<accession>O77056</accession>
<evidence type="ECO:0000256" key="1">
    <source>
        <dbReference type="ARBA" id="ARBA00007119"/>
    </source>
</evidence>
<keyword evidence="3 4" id="KW-0408">Iron</keyword>
<dbReference type="GO" id="GO:0034354">
    <property type="term" value="P:'de novo' NAD+ biosynthetic process from L-tryptophan"/>
    <property type="evidence" value="ECO:0007669"/>
    <property type="project" value="TreeGrafter"/>
</dbReference>
<dbReference type="GO" id="GO:0046872">
    <property type="term" value="F:metal ion binding"/>
    <property type="evidence" value="ECO:0007669"/>
    <property type="project" value="UniProtKB-KW"/>
</dbReference>
<dbReference type="GO" id="GO:0005737">
    <property type="term" value="C:cytoplasm"/>
    <property type="evidence" value="ECO:0007669"/>
    <property type="project" value="TreeGrafter"/>
</dbReference>
<evidence type="ECO:0000313" key="5">
    <source>
        <dbReference type="EMBL" id="BAA33061.1"/>
    </source>
</evidence>
<dbReference type="InterPro" id="IPR037217">
    <property type="entry name" value="Trp/Indoleamine_2_3_dOase-like"/>
</dbReference>
<dbReference type="AlphaFoldDB" id="O77056"/>
<protein>
    <submittedName>
        <fullName evidence="5">Indoleamine dioxygenase like-myoglobin</fullName>
    </submittedName>
</protein>
<dbReference type="PANTHER" id="PTHR28657">
    <property type="entry name" value="INDOLEAMINE 2,3-DIOXYGENASE"/>
    <property type="match status" value="1"/>
</dbReference>
<feature type="binding site" description="proximal binding residue" evidence="4">
    <location>
        <position position="333"/>
    </location>
    <ligand>
        <name>heme b</name>
        <dbReference type="ChEBI" id="CHEBI:60344"/>
    </ligand>
    <ligandPart>
        <name>Fe</name>
        <dbReference type="ChEBI" id="CHEBI:18248"/>
    </ligandPart>
</feature>
<dbReference type="GO" id="GO:0004833">
    <property type="term" value="F:L-tryptophan 2,3-dioxygenase activity"/>
    <property type="evidence" value="ECO:0007669"/>
    <property type="project" value="TreeGrafter"/>
</dbReference>
<dbReference type="Pfam" id="PF01231">
    <property type="entry name" value="IDO"/>
    <property type="match status" value="1"/>
</dbReference>
<proteinExistence type="evidence at transcript level"/>
<organism evidence="5">
    <name type="scientific">Tegula pfeifferi</name>
    <name type="common">Pfeiffer's top shell</name>
    <dbReference type="NCBI Taxonomy" id="81901"/>
    <lineage>
        <taxon>Eukaryota</taxon>
        <taxon>Metazoa</taxon>
        <taxon>Spiralia</taxon>
        <taxon>Lophotrochozoa</taxon>
        <taxon>Mollusca</taxon>
        <taxon>Gastropoda</taxon>
        <taxon>Vetigastropoda</taxon>
        <taxon>Trochida</taxon>
        <taxon>Trochoidea</taxon>
        <taxon>Tegulidae</taxon>
        <taxon>Omphalius</taxon>
    </lineage>
</organism>
<dbReference type="SUPFAM" id="SSF140959">
    <property type="entry name" value="Indolic compounds 2,3-dioxygenase-like"/>
    <property type="match status" value="1"/>
</dbReference>
<dbReference type="InterPro" id="IPR000898">
    <property type="entry name" value="Indolamine_dOase"/>
</dbReference>
<reference evidence="5" key="1">
    <citation type="journal article" date="1998" name="J. Protein Chem.">
        <title>The cDNA-derived amino acid sequence of indoleamine dioxygenase like-myoglobin from the gastropod mollusc Omphalius pfeifferi.</title>
        <authorList>
            <person name="Kawamichi H."/>
            <person name="Suzuki T."/>
        </authorList>
    </citation>
    <scope>NUCLEOTIDE SEQUENCE</scope>
</reference>
<sequence>MPRLDVTQFEVSMKTGFLLENPLTKLPAYFDPWNNLASTMAQHVANKTMRDEVAKLPVLDFNKLNGPNEVKLGHLQLAMMTSGYLWQNGIDEVPTSLPNCLAAPLYGIYEKYDIPPVMTYGDIILNNSVAKGAPQPENIGAIIDIPGDKKEWDWFVGVSYMSEFEFAKAVPAIQNVFDGMDENNDDKIAAALKQIAEAVANMQKMMGRYGEKLPIEGLFPKMWAFFGGYGELTLRDGLIFEGVKDQPIKMKGGNASQTPTMRVLDNLLGITHPQDRNAFIEEVLKYIQPSHRKFIQAVAERQLKGKVDASGNAGLKEAFGALKAAVSNFRNSHVQVVTKYIVQAMEKNLPAAKQGELKPMKDSAMKIVQGMRDDCK</sequence>
<keyword evidence="5" id="KW-0560">Oxidoreductase</keyword>
<keyword evidence="2 4" id="KW-0479">Metal-binding</keyword>
<dbReference type="GO" id="GO:0020037">
    <property type="term" value="F:heme binding"/>
    <property type="evidence" value="ECO:0007669"/>
    <property type="project" value="InterPro"/>
</dbReference>
<evidence type="ECO:0000256" key="4">
    <source>
        <dbReference type="PIRSR" id="PIRSR600898-1"/>
    </source>
</evidence>
<keyword evidence="5" id="KW-0223">Dioxygenase</keyword>
<dbReference type="GO" id="GO:0019441">
    <property type="term" value="P:L-tryptophan catabolic process to kynurenine"/>
    <property type="evidence" value="ECO:0007669"/>
    <property type="project" value="InterPro"/>
</dbReference>
<dbReference type="Gene3D" id="1.20.58.480">
    <property type="match status" value="1"/>
</dbReference>
<dbReference type="EMBL" id="AB017259">
    <property type="protein sequence ID" value="BAA33061.1"/>
    <property type="molecule type" value="mRNA"/>
</dbReference>
<dbReference type="PANTHER" id="PTHR28657:SF5">
    <property type="entry name" value="INDOLEAMINE 2,3-DIOXYGENASE"/>
    <property type="match status" value="1"/>
</dbReference>
<name>O77056_TEGPF</name>